<reference evidence="2 3" key="1">
    <citation type="submission" date="2016-10" db="EMBL/GenBank/DDBJ databases">
        <authorList>
            <person name="de Groot N.N."/>
        </authorList>
    </citation>
    <scope>NUCLEOTIDE SEQUENCE [LARGE SCALE GENOMIC DNA]</scope>
    <source>
        <strain evidence="2 3">CGMCC 4.3491</strain>
    </source>
</reference>
<dbReference type="Gene3D" id="3.40.50.300">
    <property type="entry name" value="P-loop containing nucleotide triphosphate hydrolases"/>
    <property type="match status" value="1"/>
</dbReference>
<dbReference type="STRING" id="381665.SAMN05216554_4611"/>
<dbReference type="InterPro" id="IPR050678">
    <property type="entry name" value="DNA_Partitioning_ATPase"/>
</dbReference>
<dbReference type="RefSeq" id="WP_092558283.1">
    <property type="nucleotide sequence ID" value="NZ_FNPZ01000009.1"/>
</dbReference>
<dbReference type="EMBL" id="FNPZ01000009">
    <property type="protein sequence ID" value="SDZ55538.1"/>
    <property type="molecule type" value="Genomic_DNA"/>
</dbReference>
<keyword evidence="3" id="KW-1185">Reference proteome</keyword>
<accession>A0A1H3TZL7</accession>
<feature type="domain" description="AAA" evidence="1">
    <location>
        <begin position="5"/>
        <end position="179"/>
    </location>
</feature>
<dbReference type="InterPro" id="IPR027417">
    <property type="entry name" value="P-loop_NTPase"/>
</dbReference>
<protein>
    <submittedName>
        <fullName evidence="2">Cellulose biosynthesis protein BcsQ</fullName>
    </submittedName>
</protein>
<dbReference type="AlphaFoldDB" id="A0A1H3TZL7"/>
<dbReference type="SUPFAM" id="SSF52540">
    <property type="entry name" value="P-loop containing nucleoside triphosphate hydrolases"/>
    <property type="match status" value="1"/>
</dbReference>
<dbReference type="PANTHER" id="PTHR13696:SF99">
    <property type="entry name" value="COBYRINIC ACID AC-DIAMIDE SYNTHASE"/>
    <property type="match status" value="1"/>
</dbReference>
<evidence type="ECO:0000313" key="3">
    <source>
        <dbReference type="Proteomes" id="UP000198891"/>
    </source>
</evidence>
<organism evidence="2 3">
    <name type="scientific">Herbiconiux ginsengi</name>
    <dbReference type="NCBI Taxonomy" id="381665"/>
    <lineage>
        <taxon>Bacteria</taxon>
        <taxon>Bacillati</taxon>
        <taxon>Actinomycetota</taxon>
        <taxon>Actinomycetes</taxon>
        <taxon>Micrococcales</taxon>
        <taxon>Microbacteriaceae</taxon>
        <taxon>Herbiconiux</taxon>
    </lineage>
</organism>
<dbReference type="InterPro" id="IPR025669">
    <property type="entry name" value="AAA_dom"/>
</dbReference>
<dbReference type="PANTHER" id="PTHR13696">
    <property type="entry name" value="P-LOOP CONTAINING NUCLEOSIDE TRIPHOSPHATE HYDROLASE"/>
    <property type="match status" value="1"/>
</dbReference>
<proteinExistence type="predicted"/>
<gene>
    <name evidence="2" type="ORF">SAMN05216554_4611</name>
</gene>
<sequence length="298" mass="31483">MSIHRTVTVAQGKGGVGKTSLVSNIGGLTAAAGNRVLILDFDQQGNVARDLGYTPNSGDDLLTALITAAPLPILRNVRDRLDVVPGGPALGDVAAVMASRAQRGGEDLADVLEAKLSAIADDYDLILIDTPPGDRIIVTAALTVSRAVIIPTRPDEASIDGVTRIAERFVDVRERNPSLRLAGVVLFAIASRTTRLERDVRASLAQVLGDAAPVFTTRIRHLDSAAADARRRGLLVHELEEASITDRAARISALRSGTTPTGGLYARDASGLATDYENIARELLTRVAEIEQEVTVAS</sequence>
<dbReference type="OrthoDB" id="128708at2"/>
<evidence type="ECO:0000313" key="2">
    <source>
        <dbReference type="EMBL" id="SDZ55538.1"/>
    </source>
</evidence>
<evidence type="ECO:0000259" key="1">
    <source>
        <dbReference type="Pfam" id="PF13614"/>
    </source>
</evidence>
<name>A0A1H3TZL7_9MICO</name>
<dbReference type="Proteomes" id="UP000198891">
    <property type="component" value="Unassembled WGS sequence"/>
</dbReference>
<dbReference type="Pfam" id="PF13614">
    <property type="entry name" value="AAA_31"/>
    <property type="match status" value="1"/>
</dbReference>
<dbReference type="CDD" id="cd02042">
    <property type="entry name" value="ParAB_family"/>
    <property type="match status" value="1"/>
</dbReference>